<evidence type="ECO:0000313" key="9">
    <source>
        <dbReference type="Proteomes" id="UP000193986"/>
    </source>
</evidence>
<evidence type="ECO:0000256" key="6">
    <source>
        <dbReference type="SAM" id="MobiDB-lite"/>
    </source>
</evidence>
<evidence type="ECO:0000256" key="1">
    <source>
        <dbReference type="ARBA" id="ARBA00004123"/>
    </source>
</evidence>
<evidence type="ECO:0000256" key="2">
    <source>
        <dbReference type="ARBA" id="ARBA00023015"/>
    </source>
</evidence>
<dbReference type="CDD" id="cd00067">
    <property type="entry name" value="GAL4"/>
    <property type="match status" value="1"/>
</dbReference>
<evidence type="ECO:0000256" key="4">
    <source>
        <dbReference type="ARBA" id="ARBA00023163"/>
    </source>
</evidence>
<dbReference type="PANTHER" id="PTHR31845">
    <property type="entry name" value="FINGER DOMAIN PROTEIN, PUTATIVE-RELATED"/>
    <property type="match status" value="1"/>
</dbReference>
<gene>
    <name evidence="8" type="ORF">BCR39DRAFT_544166</name>
</gene>
<dbReference type="PANTHER" id="PTHR31845:SF19">
    <property type="entry name" value="TRANSCRIPTION FACTOR DOMAIN-CONTAINING PROTEIN"/>
    <property type="match status" value="1"/>
</dbReference>
<sequence>MYTTACVSCRKVRTKCMRSSRGQDMNERCERCLAMDIDCVTLKRRVGRQPGVKNRRRKESSSYEQSLYVVDGGAPLPVGVDDIPNPLHELASEAVRRQATAEFEEPETPPERSTHHRNSGSILDRYADWTDKIHATGRDVLSRRLDVLLSSGRGNDVSDYDESSVFCGRIEMARPDAAPEHDVITLQIISATEAQRLFNSFMELITNGSMYFDPRLHSLSFVRSRSSFLLAVILAIASEYRPLCASSRLHSQLMAHVARLEANVRNNHYKSIEIIQGLLLLASWTAVPWTLCRDKTWLYVSCAIGLAVELRLDTPLPYCVQTDPLYNSDNYDLLVRNAHRVCLLLYIHDRNMAMVAGRYPVFPESNLTSAASLNQWGKHARVHRFDAPITASVSLRKVVTEVQQKLHTQRVSHFETDKQLVDRAMDEWRTKWADEISSTLEYDIIARFSTFILALTLLRKQYNEETEAAARDTCETIAFEVCCASINHYKSWTGILNSATFDTSMVAFCAIYVIQSINHSFSAGLSDWSLFRLATLQELVGELESQAKARHELDTPSSMSVVAAMARQLSRGIRRVLEAKRTDQPTALETTEPHATVLDQITGSRTSEAIAETQPSSLDDLGDFMFPNDSMPFMPEWNLENVLPDMTFPWETNHGLDFAGLPVFTFN</sequence>
<dbReference type="CDD" id="cd12148">
    <property type="entry name" value="fungal_TF_MHR"/>
    <property type="match status" value="1"/>
</dbReference>
<dbReference type="PROSITE" id="PS00463">
    <property type="entry name" value="ZN2_CY6_FUNGAL_1"/>
    <property type="match status" value="1"/>
</dbReference>
<keyword evidence="5" id="KW-0539">Nucleus</keyword>
<evidence type="ECO:0000259" key="7">
    <source>
        <dbReference type="PROSITE" id="PS50048"/>
    </source>
</evidence>
<accession>A0A1Y2ASB0</accession>
<dbReference type="GO" id="GO:0000976">
    <property type="term" value="F:transcription cis-regulatory region binding"/>
    <property type="evidence" value="ECO:0007669"/>
    <property type="project" value="TreeGrafter"/>
</dbReference>
<proteinExistence type="predicted"/>
<keyword evidence="2" id="KW-0805">Transcription regulation</keyword>
<dbReference type="InParanoid" id="A0A1Y2ASB0"/>
<dbReference type="AlphaFoldDB" id="A0A1Y2ASB0"/>
<keyword evidence="4" id="KW-0804">Transcription</keyword>
<dbReference type="STRING" id="71784.A0A1Y2ASB0"/>
<keyword evidence="9" id="KW-1185">Reference proteome</keyword>
<dbReference type="GO" id="GO:0005634">
    <property type="term" value="C:nucleus"/>
    <property type="evidence" value="ECO:0007669"/>
    <property type="project" value="UniProtKB-SubCell"/>
</dbReference>
<dbReference type="GO" id="GO:0008270">
    <property type="term" value="F:zinc ion binding"/>
    <property type="evidence" value="ECO:0007669"/>
    <property type="project" value="InterPro"/>
</dbReference>
<dbReference type="SUPFAM" id="SSF57701">
    <property type="entry name" value="Zn2/Cys6 DNA-binding domain"/>
    <property type="match status" value="1"/>
</dbReference>
<comment type="caution">
    <text evidence="8">The sequence shown here is derived from an EMBL/GenBank/DDBJ whole genome shotgun (WGS) entry which is preliminary data.</text>
</comment>
<dbReference type="InterPro" id="IPR036864">
    <property type="entry name" value="Zn2-C6_fun-type_DNA-bd_sf"/>
</dbReference>
<dbReference type="GO" id="GO:0000981">
    <property type="term" value="F:DNA-binding transcription factor activity, RNA polymerase II-specific"/>
    <property type="evidence" value="ECO:0007669"/>
    <property type="project" value="InterPro"/>
</dbReference>
<protein>
    <submittedName>
        <fullName evidence="8">Putative transcription factor</fullName>
    </submittedName>
</protein>
<feature type="region of interest" description="Disordered" evidence="6">
    <location>
        <begin position="98"/>
        <end position="119"/>
    </location>
</feature>
<evidence type="ECO:0000256" key="5">
    <source>
        <dbReference type="ARBA" id="ARBA00023242"/>
    </source>
</evidence>
<evidence type="ECO:0000313" key="8">
    <source>
        <dbReference type="EMBL" id="ORY25458.1"/>
    </source>
</evidence>
<reference evidence="8 9" key="1">
    <citation type="submission" date="2016-07" db="EMBL/GenBank/DDBJ databases">
        <title>Pervasive Adenine N6-methylation of Active Genes in Fungi.</title>
        <authorList>
            <consortium name="DOE Joint Genome Institute"/>
            <person name="Mondo S.J."/>
            <person name="Dannebaum R.O."/>
            <person name="Kuo R.C."/>
            <person name="Labutti K."/>
            <person name="Haridas S."/>
            <person name="Kuo A."/>
            <person name="Salamov A."/>
            <person name="Ahrendt S.R."/>
            <person name="Lipzen A."/>
            <person name="Sullivan W."/>
            <person name="Andreopoulos W.B."/>
            <person name="Clum A."/>
            <person name="Lindquist E."/>
            <person name="Daum C."/>
            <person name="Ramamoorthy G.K."/>
            <person name="Gryganskyi A."/>
            <person name="Culley D."/>
            <person name="Magnuson J.K."/>
            <person name="James T.Y."/>
            <person name="O'Malley M.A."/>
            <person name="Stajich J.E."/>
            <person name="Spatafora J.W."/>
            <person name="Visel A."/>
            <person name="Grigoriev I.V."/>
        </authorList>
    </citation>
    <scope>NUCLEOTIDE SEQUENCE [LARGE SCALE GENOMIC DNA]</scope>
    <source>
        <strain evidence="8 9">68-887.2</strain>
    </source>
</reference>
<dbReference type="PROSITE" id="PS50048">
    <property type="entry name" value="ZN2_CY6_FUNGAL_2"/>
    <property type="match status" value="1"/>
</dbReference>
<comment type="subcellular location">
    <subcellularLocation>
        <location evidence="1">Nucleus</location>
    </subcellularLocation>
</comment>
<organism evidence="8 9">
    <name type="scientific">Naematelia encephala</name>
    <dbReference type="NCBI Taxonomy" id="71784"/>
    <lineage>
        <taxon>Eukaryota</taxon>
        <taxon>Fungi</taxon>
        <taxon>Dikarya</taxon>
        <taxon>Basidiomycota</taxon>
        <taxon>Agaricomycotina</taxon>
        <taxon>Tremellomycetes</taxon>
        <taxon>Tremellales</taxon>
        <taxon>Naemateliaceae</taxon>
        <taxon>Naematelia</taxon>
    </lineage>
</organism>
<dbReference type="InterPro" id="IPR051089">
    <property type="entry name" value="prtT"/>
</dbReference>
<dbReference type="InterPro" id="IPR001138">
    <property type="entry name" value="Zn2Cys6_DnaBD"/>
</dbReference>
<keyword evidence="3" id="KW-0238">DNA-binding</keyword>
<dbReference type="OrthoDB" id="3163292at2759"/>
<name>A0A1Y2ASB0_9TREE</name>
<feature type="domain" description="Zn(2)-C6 fungal-type" evidence="7">
    <location>
        <begin position="5"/>
        <end position="41"/>
    </location>
</feature>
<evidence type="ECO:0000256" key="3">
    <source>
        <dbReference type="ARBA" id="ARBA00023125"/>
    </source>
</evidence>
<dbReference type="EMBL" id="MCFC01000057">
    <property type="protein sequence ID" value="ORY25458.1"/>
    <property type="molecule type" value="Genomic_DNA"/>
</dbReference>
<dbReference type="Proteomes" id="UP000193986">
    <property type="component" value="Unassembled WGS sequence"/>
</dbReference>